<keyword evidence="2" id="KW-1185">Reference proteome</keyword>
<reference evidence="1" key="1">
    <citation type="submission" date="2021-06" db="EMBL/GenBank/DDBJ databases">
        <authorList>
            <person name="Kallberg Y."/>
            <person name="Tangrot J."/>
            <person name="Rosling A."/>
        </authorList>
    </citation>
    <scope>NUCLEOTIDE SEQUENCE</scope>
    <source>
        <strain evidence="1">AZ414A</strain>
    </source>
</reference>
<evidence type="ECO:0000313" key="2">
    <source>
        <dbReference type="Proteomes" id="UP000789706"/>
    </source>
</evidence>
<feature type="non-terminal residue" evidence="1">
    <location>
        <position position="1"/>
    </location>
</feature>
<organism evidence="1 2">
    <name type="scientific">Diversispora eburnea</name>
    <dbReference type="NCBI Taxonomy" id="1213867"/>
    <lineage>
        <taxon>Eukaryota</taxon>
        <taxon>Fungi</taxon>
        <taxon>Fungi incertae sedis</taxon>
        <taxon>Mucoromycota</taxon>
        <taxon>Glomeromycotina</taxon>
        <taxon>Glomeromycetes</taxon>
        <taxon>Diversisporales</taxon>
        <taxon>Diversisporaceae</taxon>
        <taxon>Diversispora</taxon>
    </lineage>
</organism>
<dbReference type="Proteomes" id="UP000789706">
    <property type="component" value="Unassembled WGS sequence"/>
</dbReference>
<proteinExistence type="predicted"/>
<sequence>MTRYLRSDAPLFSPEDYSYILQCRDKKPRYKIINELMTQYKTSSKRIYQIWRGQERSIDPMLNTQNKSLDLAFQTNITEISPVEKKNLIAENLIDLCTEPLIDNATLNKKSSDMISFYCTACDISKQNWIFTEQSRYIMTQNSEKIIRYLRSDATPLSDDNIQDIINARNSMKRASEAMAIKYKISTRRVYQIWRENHPPIDPREMISQPINIESISSTKKNNQKKKVSINNVETKPYCSVINHSEVLSNESVK</sequence>
<protein>
    <submittedName>
        <fullName evidence="1">10759_t:CDS:1</fullName>
    </submittedName>
</protein>
<evidence type="ECO:0000313" key="1">
    <source>
        <dbReference type="EMBL" id="CAG8632385.1"/>
    </source>
</evidence>
<dbReference type="OrthoDB" id="2354847at2759"/>
<dbReference type="EMBL" id="CAJVPK010003943">
    <property type="protein sequence ID" value="CAG8632385.1"/>
    <property type="molecule type" value="Genomic_DNA"/>
</dbReference>
<accession>A0A9N9GXJ8</accession>
<name>A0A9N9GXJ8_9GLOM</name>
<dbReference type="AlphaFoldDB" id="A0A9N9GXJ8"/>
<gene>
    <name evidence="1" type="ORF">DEBURN_LOCUS10830</name>
</gene>
<comment type="caution">
    <text evidence="1">The sequence shown here is derived from an EMBL/GenBank/DDBJ whole genome shotgun (WGS) entry which is preliminary data.</text>
</comment>